<dbReference type="Proteomes" id="UP001189429">
    <property type="component" value="Unassembled WGS sequence"/>
</dbReference>
<comment type="caution">
    <text evidence="2">The sequence shown here is derived from an EMBL/GenBank/DDBJ whole genome shotgun (WGS) entry which is preliminary data.</text>
</comment>
<name>A0ABN9TUS7_9DINO</name>
<sequence>EETEDTDDDECELDTDDDEASTTVSKSPTTAGTSSATDGAASVQLTPELSAESPAARAALQLLCRSAVRLPKQAPAAAAGTPQGQLRSQSPAAAAALRFIQRNLAHLPPGPGAAAALGRAPPSPVAAVCRGPPHAPRRARPARRRPRPGPTRRWRPSGDPPRGRGAADLAGRSPTGPPGGCPSSRRRASRGCGRVCSRV</sequence>
<keyword evidence="3" id="KW-1185">Reference proteome</keyword>
<evidence type="ECO:0000256" key="1">
    <source>
        <dbReference type="SAM" id="MobiDB-lite"/>
    </source>
</evidence>
<accession>A0ABN9TUS7</accession>
<feature type="compositionally biased region" description="Basic residues" evidence="1">
    <location>
        <begin position="135"/>
        <end position="155"/>
    </location>
</feature>
<proteinExistence type="predicted"/>
<feature type="region of interest" description="Disordered" evidence="1">
    <location>
        <begin position="1"/>
        <end position="42"/>
    </location>
</feature>
<feature type="compositionally biased region" description="Low complexity" evidence="1">
    <location>
        <begin position="27"/>
        <end position="42"/>
    </location>
</feature>
<dbReference type="EMBL" id="CAUYUJ010015112">
    <property type="protein sequence ID" value="CAK0849995.1"/>
    <property type="molecule type" value="Genomic_DNA"/>
</dbReference>
<protein>
    <submittedName>
        <fullName evidence="2">Uncharacterized protein</fullName>
    </submittedName>
</protein>
<reference evidence="2" key="1">
    <citation type="submission" date="2023-10" db="EMBL/GenBank/DDBJ databases">
        <authorList>
            <person name="Chen Y."/>
            <person name="Shah S."/>
            <person name="Dougan E. K."/>
            <person name="Thang M."/>
            <person name="Chan C."/>
        </authorList>
    </citation>
    <scope>NUCLEOTIDE SEQUENCE [LARGE SCALE GENOMIC DNA]</scope>
</reference>
<feature type="region of interest" description="Disordered" evidence="1">
    <location>
        <begin position="72"/>
        <end position="92"/>
    </location>
</feature>
<feature type="compositionally biased region" description="Low complexity" evidence="1">
    <location>
        <begin position="73"/>
        <end position="85"/>
    </location>
</feature>
<feature type="compositionally biased region" description="Low complexity" evidence="1">
    <location>
        <begin position="190"/>
        <end position="199"/>
    </location>
</feature>
<evidence type="ECO:0000313" key="3">
    <source>
        <dbReference type="Proteomes" id="UP001189429"/>
    </source>
</evidence>
<feature type="compositionally biased region" description="Acidic residues" evidence="1">
    <location>
        <begin position="1"/>
        <end position="20"/>
    </location>
</feature>
<organism evidence="2 3">
    <name type="scientific">Prorocentrum cordatum</name>
    <dbReference type="NCBI Taxonomy" id="2364126"/>
    <lineage>
        <taxon>Eukaryota</taxon>
        <taxon>Sar</taxon>
        <taxon>Alveolata</taxon>
        <taxon>Dinophyceae</taxon>
        <taxon>Prorocentrales</taxon>
        <taxon>Prorocentraceae</taxon>
        <taxon>Prorocentrum</taxon>
    </lineage>
</organism>
<feature type="compositionally biased region" description="Low complexity" evidence="1">
    <location>
        <begin position="105"/>
        <end position="120"/>
    </location>
</feature>
<feature type="region of interest" description="Disordered" evidence="1">
    <location>
        <begin position="105"/>
        <end position="199"/>
    </location>
</feature>
<feature type="non-terminal residue" evidence="2">
    <location>
        <position position="1"/>
    </location>
</feature>
<evidence type="ECO:0000313" key="2">
    <source>
        <dbReference type="EMBL" id="CAK0849995.1"/>
    </source>
</evidence>
<gene>
    <name evidence="2" type="ORF">PCOR1329_LOCUS42547</name>
</gene>